<feature type="transmembrane region" description="Helical" evidence="2">
    <location>
        <begin position="12"/>
        <end position="34"/>
    </location>
</feature>
<name>A0ABP4EDR2_9ACTN</name>
<protein>
    <submittedName>
        <fullName evidence="3">Uncharacterized protein</fullName>
    </submittedName>
</protein>
<evidence type="ECO:0000313" key="4">
    <source>
        <dbReference type="Proteomes" id="UP001501581"/>
    </source>
</evidence>
<proteinExistence type="predicted"/>
<evidence type="ECO:0000256" key="1">
    <source>
        <dbReference type="SAM" id="MobiDB-lite"/>
    </source>
</evidence>
<dbReference type="Proteomes" id="UP001501581">
    <property type="component" value="Unassembled WGS sequence"/>
</dbReference>
<keyword evidence="4" id="KW-1185">Reference proteome</keyword>
<evidence type="ECO:0000256" key="2">
    <source>
        <dbReference type="SAM" id="Phobius"/>
    </source>
</evidence>
<sequence>MSDNEENPVANGLVALATVAVVVGILGGLGAVVATKVVGLGDASEAAADSTGQGGGASLIMPDPVPTKEVSGPLVTLAPSETDPGETTATESDEPSEEPSETEKEKAEKEITLSQGAFEVAPGEKLYLSGIYPGGEGTVLDVEYRIDGGAWTGFPVDVGVSNETFSTYVETYKTGSIEWRVVDKASKKVSNAVKVRHG</sequence>
<reference evidence="4" key="1">
    <citation type="journal article" date="2019" name="Int. J. Syst. Evol. Microbiol.">
        <title>The Global Catalogue of Microorganisms (GCM) 10K type strain sequencing project: providing services to taxonomists for standard genome sequencing and annotation.</title>
        <authorList>
            <consortium name="The Broad Institute Genomics Platform"/>
            <consortium name="The Broad Institute Genome Sequencing Center for Infectious Disease"/>
            <person name="Wu L."/>
            <person name="Ma J."/>
        </authorList>
    </citation>
    <scope>NUCLEOTIDE SEQUENCE [LARGE SCALE GENOMIC DNA]</scope>
    <source>
        <strain evidence="4">JCM 13008</strain>
    </source>
</reference>
<accession>A0ABP4EDR2</accession>
<evidence type="ECO:0000313" key="3">
    <source>
        <dbReference type="EMBL" id="GAA1099698.1"/>
    </source>
</evidence>
<gene>
    <name evidence="3" type="ORF">GCM10009668_16810</name>
</gene>
<dbReference type="RefSeq" id="WP_343993286.1">
    <property type="nucleotide sequence ID" value="NZ_BAAALG010000006.1"/>
</dbReference>
<dbReference type="EMBL" id="BAAALG010000006">
    <property type="protein sequence ID" value="GAA1099698.1"/>
    <property type="molecule type" value="Genomic_DNA"/>
</dbReference>
<feature type="compositionally biased region" description="Acidic residues" evidence="1">
    <location>
        <begin position="91"/>
        <end position="100"/>
    </location>
</feature>
<keyword evidence="2" id="KW-1133">Transmembrane helix</keyword>
<organism evidence="3 4">
    <name type="scientific">Nocardioides dubius</name>
    <dbReference type="NCBI Taxonomy" id="317019"/>
    <lineage>
        <taxon>Bacteria</taxon>
        <taxon>Bacillati</taxon>
        <taxon>Actinomycetota</taxon>
        <taxon>Actinomycetes</taxon>
        <taxon>Propionibacteriales</taxon>
        <taxon>Nocardioidaceae</taxon>
        <taxon>Nocardioides</taxon>
    </lineage>
</organism>
<comment type="caution">
    <text evidence="3">The sequence shown here is derived from an EMBL/GenBank/DDBJ whole genome shotgun (WGS) entry which is preliminary data.</text>
</comment>
<feature type="region of interest" description="Disordered" evidence="1">
    <location>
        <begin position="46"/>
        <end position="109"/>
    </location>
</feature>
<keyword evidence="2" id="KW-0472">Membrane</keyword>
<keyword evidence="2" id="KW-0812">Transmembrane</keyword>